<sequence>MNVKDGSRRNLPNSLPSYGATDEQLAAELKKSAGKRPVHHPVGELLGRHWEAAFSYARLCTDGAHPAGMLTTAAFTRLFEDSARQGGPTAAWRPQLLVAVRRLAAEWDTDHRRALLHRALRSDPGGGERAAARLSPPETRRLVSLAFQRLPEPARCLLWHAEVEREEPALPAALLGIDPADAVVRLDRAREQIREACLDVHRESAPDEECRRYARLLDVSLRRSDDILDPDLHRHMDGCTHCHHAAEQLEGFHRRLPLLLAEGVLGWGAQAYLETKTTPVEVTEAPAAPVKPLVGGEPLIDPADARPRATPVEVTAPNDPAGPGHRDTTATDARGGGRSASAVPTAAGPRPTAAHKAPRRSPQRRQLAFAAAAVGALVLVPLAVWSGTRSAGGAATGTGTPSGEPSPAGTSHSGSPSLIGTAADVPTGAFEGWLRNEDSGLCIGLDKDKAVVGAEALLISCAPTPTQQWAYGSDGLLRSAAAPGLCLDSHLGYSVQLAACAGASEPGAENVRYDFTLQGALVPRWNQDLALTPASSDRDAGLVLKPRTRGHTQRWHADTSNAPRMATADGGAEELSRAPAARGAGPSRSAAPASGSAPGPAPTWSTRARPTDGPSSPKAGGCPGRYCPPGDQDAQDGHSDWGGHEGRGPSGARGGH</sequence>
<feature type="domain" description="Ricin B lectin" evidence="2">
    <location>
        <begin position="432"/>
        <end position="555"/>
    </location>
</feature>
<gene>
    <name evidence="3" type="ORF">GCM10010448_20680</name>
</gene>
<dbReference type="Gene3D" id="2.80.10.50">
    <property type="match status" value="1"/>
</dbReference>
<organism evidence="3 4">
    <name type="scientific">Streptomyces glomeratus</name>
    <dbReference type="NCBI Taxonomy" id="284452"/>
    <lineage>
        <taxon>Bacteria</taxon>
        <taxon>Bacillati</taxon>
        <taxon>Actinomycetota</taxon>
        <taxon>Actinomycetes</taxon>
        <taxon>Kitasatosporales</taxon>
        <taxon>Streptomycetaceae</taxon>
        <taxon>Streptomyces</taxon>
    </lineage>
</organism>
<dbReference type="Proteomes" id="UP001501532">
    <property type="component" value="Unassembled WGS sequence"/>
</dbReference>
<evidence type="ECO:0000259" key="2">
    <source>
        <dbReference type="Pfam" id="PF00652"/>
    </source>
</evidence>
<protein>
    <submittedName>
        <fullName evidence="3">RICIN domain-containing protein</fullName>
    </submittedName>
</protein>
<feature type="region of interest" description="Disordered" evidence="1">
    <location>
        <begin position="310"/>
        <end position="364"/>
    </location>
</feature>
<dbReference type="SUPFAM" id="SSF50370">
    <property type="entry name" value="Ricin B-like lectins"/>
    <property type="match status" value="1"/>
</dbReference>
<accession>A0ABP6LF18</accession>
<reference evidence="4" key="1">
    <citation type="journal article" date="2019" name="Int. J. Syst. Evol. Microbiol.">
        <title>The Global Catalogue of Microorganisms (GCM) 10K type strain sequencing project: providing services to taxonomists for standard genome sequencing and annotation.</title>
        <authorList>
            <consortium name="The Broad Institute Genomics Platform"/>
            <consortium name="The Broad Institute Genome Sequencing Center for Infectious Disease"/>
            <person name="Wu L."/>
            <person name="Ma J."/>
        </authorList>
    </citation>
    <scope>NUCLEOTIDE SEQUENCE [LARGE SCALE GENOMIC DNA]</scope>
    <source>
        <strain evidence="4">JCM 9091</strain>
    </source>
</reference>
<dbReference type="InterPro" id="IPR000772">
    <property type="entry name" value="Ricin_B_lectin"/>
</dbReference>
<dbReference type="Pfam" id="PF00652">
    <property type="entry name" value="Ricin_B_lectin"/>
    <property type="match status" value="1"/>
</dbReference>
<feature type="compositionally biased region" description="Low complexity" evidence="1">
    <location>
        <begin position="389"/>
        <end position="411"/>
    </location>
</feature>
<feature type="compositionally biased region" description="Low complexity" evidence="1">
    <location>
        <begin position="577"/>
        <end position="598"/>
    </location>
</feature>
<dbReference type="EMBL" id="BAAAUF010000016">
    <property type="protein sequence ID" value="GAA3038154.1"/>
    <property type="molecule type" value="Genomic_DNA"/>
</dbReference>
<name>A0ABP6LF18_9ACTN</name>
<feature type="region of interest" description="Disordered" evidence="1">
    <location>
        <begin position="389"/>
        <end position="421"/>
    </location>
</feature>
<evidence type="ECO:0000313" key="4">
    <source>
        <dbReference type="Proteomes" id="UP001501532"/>
    </source>
</evidence>
<dbReference type="InterPro" id="IPR035992">
    <property type="entry name" value="Ricin_B-like_lectins"/>
</dbReference>
<dbReference type="PROSITE" id="PS50231">
    <property type="entry name" value="RICIN_B_LECTIN"/>
    <property type="match status" value="1"/>
</dbReference>
<feature type="compositionally biased region" description="Basic and acidic residues" evidence="1">
    <location>
        <begin position="635"/>
        <end position="647"/>
    </location>
</feature>
<evidence type="ECO:0000313" key="3">
    <source>
        <dbReference type="EMBL" id="GAA3038154.1"/>
    </source>
</evidence>
<evidence type="ECO:0000256" key="1">
    <source>
        <dbReference type="SAM" id="MobiDB-lite"/>
    </source>
</evidence>
<keyword evidence="4" id="KW-1185">Reference proteome</keyword>
<proteinExistence type="predicted"/>
<feature type="region of interest" description="Disordered" evidence="1">
    <location>
        <begin position="540"/>
        <end position="656"/>
    </location>
</feature>
<comment type="caution">
    <text evidence="3">The sequence shown here is derived from an EMBL/GenBank/DDBJ whole genome shotgun (WGS) entry which is preliminary data.</text>
</comment>